<evidence type="ECO:0000313" key="5">
    <source>
        <dbReference type="Proteomes" id="UP000799537"/>
    </source>
</evidence>
<dbReference type="Pfam" id="PF01425">
    <property type="entry name" value="Amidase"/>
    <property type="match status" value="1"/>
</dbReference>
<keyword evidence="5" id="KW-1185">Reference proteome</keyword>
<protein>
    <submittedName>
        <fullName evidence="4">Uncharacterized protein</fullName>
    </submittedName>
</protein>
<dbReference type="Gene3D" id="3.90.1300.10">
    <property type="entry name" value="Amidase signature (AS) domain"/>
    <property type="match status" value="1"/>
</dbReference>
<organism evidence="4 5">
    <name type="scientific">Zasmidium cellare ATCC 36951</name>
    <dbReference type="NCBI Taxonomy" id="1080233"/>
    <lineage>
        <taxon>Eukaryota</taxon>
        <taxon>Fungi</taxon>
        <taxon>Dikarya</taxon>
        <taxon>Ascomycota</taxon>
        <taxon>Pezizomycotina</taxon>
        <taxon>Dothideomycetes</taxon>
        <taxon>Dothideomycetidae</taxon>
        <taxon>Mycosphaerellales</taxon>
        <taxon>Mycosphaerellaceae</taxon>
        <taxon>Zasmidium</taxon>
    </lineage>
</organism>
<evidence type="ECO:0000259" key="2">
    <source>
        <dbReference type="Pfam" id="PF01425"/>
    </source>
</evidence>
<dbReference type="AlphaFoldDB" id="A0A6A6C049"/>
<feature type="domain" description="Amidase" evidence="2">
    <location>
        <begin position="222"/>
        <end position="378"/>
    </location>
</feature>
<keyword evidence="1" id="KW-0732">Signal</keyword>
<dbReference type="RefSeq" id="XP_033661234.1">
    <property type="nucleotide sequence ID" value="XM_033818771.1"/>
</dbReference>
<feature type="chain" id="PRO_5025487830" evidence="1">
    <location>
        <begin position="19"/>
        <end position="670"/>
    </location>
</feature>
<dbReference type="InterPro" id="IPR058329">
    <property type="entry name" value="Arp1_N"/>
</dbReference>
<proteinExistence type="predicted"/>
<evidence type="ECO:0000313" key="4">
    <source>
        <dbReference type="EMBL" id="KAF2160345.1"/>
    </source>
</evidence>
<accession>A0A6A6C049</accession>
<dbReference type="PANTHER" id="PTHR46310">
    <property type="entry name" value="AMIDASE 1"/>
    <property type="match status" value="1"/>
</dbReference>
<dbReference type="Proteomes" id="UP000799537">
    <property type="component" value="Unassembled WGS sequence"/>
</dbReference>
<evidence type="ECO:0000259" key="3">
    <source>
        <dbReference type="Pfam" id="PF26053"/>
    </source>
</evidence>
<feature type="domain" description="Scytalone dehydratase-like protein Arp1 N-terminal" evidence="3">
    <location>
        <begin position="62"/>
        <end position="172"/>
    </location>
</feature>
<dbReference type="InterPro" id="IPR036928">
    <property type="entry name" value="AS_sf"/>
</dbReference>
<gene>
    <name evidence="4" type="ORF">M409DRAFT_70508</name>
</gene>
<dbReference type="EMBL" id="ML993627">
    <property type="protein sequence ID" value="KAF2160345.1"/>
    <property type="molecule type" value="Genomic_DNA"/>
</dbReference>
<dbReference type="PANTHER" id="PTHR46310:SF7">
    <property type="entry name" value="AMIDASE 1"/>
    <property type="match status" value="1"/>
</dbReference>
<evidence type="ECO:0000256" key="1">
    <source>
        <dbReference type="SAM" id="SignalP"/>
    </source>
</evidence>
<dbReference type="SUPFAM" id="SSF75304">
    <property type="entry name" value="Amidase signature (AS) enzymes"/>
    <property type="match status" value="1"/>
</dbReference>
<feature type="signal peptide" evidence="1">
    <location>
        <begin position="1"/>
        <end position="18"/>
    </location>
</feature>
<reference evidence="4" key="1">
    <citation type="journal article" date="2020" name="Stud. Mycol.">
        <title>101 Dothideomycetes genomes: a test case for predicting lifestyles and emergence of pathogens.</title>
        <authorList>
            <person name="Haridas S."/>
            <person name="Albert R."/>
            <person name="Binder M."/>
            <person name="Bloem J."/>
            <person name="Labutti K."/>
            <person name="Salamov A."/>
            <person name="Andreopoulos B."/>
            <person name="Baker S."/>
            <person name="Barry K."/>
            <person name="Bills G."/>
            <person name="Bluhm B."/>
            <person name="Cannon C."/>
            <person name="Castanera R."/>
            <person name="Culley D."/>
            <person name="Daum C."/>
            <person name="Ezra D."/>
            <person name="Gonzalez J."/>
            <person name="Henrissat B."/>
            <person name="Kuo A."/>
            <person name="Liang C."/>
            <person name="Lipzen A."/>
            <person name="Lutzoni F."/>
            <person name="Magnuson J."/>
            <person name="Mondo S."/>
            <person name="Nolan M."/>
            <person name="Ohm R."/>
            <person name="Pangilinan J."/>
            <person name="Park H.-J."/>
            <person name="Ramirez L."/>
            <person name="Alfaro M."/>
            <person name="Sun H."/>
            <person name="Tritt A."/>
            <person name="Yoshinaga Y."/>
            <person name="Zwiers L.-H."/>
            <person name="Turgeon B."/>
            <person name="Goodwin S."/>
            <person name="Spatafora J."/>
            <person name="Crous P."/>
            <person name="Grigoriev I."/>
        </authorList>
    </citation>
    <scope>NUCLEOTIDE SEQUENCE</scope>
    <source>
        <strain evidence="4">ATCC 36951</strain>
    </source>
</reference>
<dbReference type="OrthoDB" id="5423360at2759"/>
<dbReference type="InterPro" id="IPR023631">
    <property type="entry name" value="Amidase_dom"/>
</dbReference>
<dbReference type="GeneID" id="54572043"/>
<sequence length="670" mass="72628">MKLVGAVLFGGLLQAAEGLQSLRRTAQGETIFELGNATYFANTVHPATVLNVGISGLSWDGPITVLHTNVSNITAAVLEDIFKSYSDGDDVFSMAFTSAVLLKTPGTAAVHPAAVDYLSKIKTTHLMAAGGCAVPSHQAVKNMAFNGSLDLPPGPYFASFKAGSVTISKVYRLYEDTHRDFLYGAYAMDDGTGRFASLGVSMPQFGYPAIPVPSRIYSWNDARPFAGYRVAIKDLFDMKGLVTTGGSQAWALVNPVANATAPSIQRILDLGGVLVGKYKLAQFASGANPWDWQDEHYPFNPRGDGWLTCSASSSGGGCSIAAYGWLDYAIGSDTGSSMRRPAAVSGTYGQRPSQGMISLERVLPLGGATDTAGVFSRDPYKWIHFSKHWYTPSLHQSSNITGLSPLVVPDTNAFPKTILYPVDYLPLNNSAAEPILDAFIGNMSSLFGMQVKRFNFSETVANASDLAVANLTRLNNGPLNIINSRTQWVEVANPLIDRWAELFDGRFPPVDSARREGWHEYNETENSLEAYNEALRQKNAAVQWYETNLQYSTPDSCSESVMLYDIGTGGLPSYREEELNNNANASFLAVRPPGATITGASICPLYGCADFTIPIGQVPYWSQVTYHYEMVPITINMVVKRGCDFVLYNMIEKLADAGVLTSVKTGRTAF</sequence>
<name>A0A6A6C049_ZASCE</name>
<dbReference type="Pfam" id="PF26053">
    <property type="entry name" value="DUF8016"/>
    <property type="match status" value="1"/>
</dbReference>